<dbReference type="GeneID" id="9801528"/>
<dbReference type="HOGENOM" id="CLU_1983647_0_0_1"/>
<evidence type="ECO:0000313" key="2">
    <source>
        <dbReference type="EMBL" id="KAF1748694.1"/>
    </source>
</evidence>
<evidence type="ECO:0000313" key="3">
    <source>
        <dbReference type="Proteomes" id="UP000008281"/>
    </source>
</evidence>
<dbReference type="EMBL" id="DS268500">
    <property type="protein sequence ID" value="EFP12898.1"/>
    <property type="molecule type" value="Genomic_DNA"/>
</dbReference>
<gene>
    <name evidence="1" type="ORF">CRE_05975</name>
    <name evidence="2" type="ORF">GCK72_025161</name>
</gene>
<accession>E3MZC1</accession>
<dbReference type="EMBL" id="WUAV01000006">
    <property type="protein sequence ID" value="KAF1748694.1"/>
    <property type="molecule type" value="Genomic_DNA"/>
</dbReference>
<evidence type="ECO:0000313" key="4">
    <source>
        <dbReference type="Proteomes" id="UP000483820"/>
    </source>
</evidence>
<proteinExistence type="predicted"/>
<organism evidence="3">
    <name type="scientific">Caenorhabditis remanei</name>
    <name type="common">Caenorhabditis vulgaris</name>
    <dbReference type="NCBI Taxonomy" id="31234"/>
    <lineage>
        <taxon>Eukaryota</taxon>
        <taxon>Metazoa</taxon>
        <taxon>Ecdysozoa</taxon>
        <taxon>Nematoda</taxon>
        <taxon>Chromadorea</taxon>
        <taxon>Rhabditida</taxon>
        <taxon>Rhabditina</taxon>
        <taxon>Rhabditomorpha</taxon>
        <taxon>Rhabditoidea</taxon>
        <taxon>Rhabditidae</taxon>
        <taxon>Peloderinae</taxon>
        <taxon>Caenorhabditis</taxon>
    </lineage>
</organism>
<dbReference type="Proteomes" id="UP000008281">
    <property type="component" value="Unassembled WGS sequence"/>
</dbReference>
<protein>
    <submittedName>
        <fullName evidence="1">Uncharacterized protein</fullName>
    </submittedName>
</protein>
<sequence>MDLPRGDQSYNVQKKKELSESLLEMILDTKFTDVAQILKGQNLELIEELVCKDPYILHKAFSSYWEIKDEVTEKEFESLTKNLLKFLSDVFALLNKIPASYKKLLSCQDNGETLIHWAVRIQNVSF</sequence>
<reference evidence="1" key="1">
    <citation type="submission" date="2007-07" db="EMBL/GenBank/DDBJ databases">
        <title>PCAP assembly of the Caenorhabditis remanei genome.</title>
        <authorList>
            <consortium name="The Caenorhabditis remanei Sequencing Consortium"/>
            <person name="Wilson R.K."/>
        </authorList>
    </citation>
    <scope>NUCLEOTIDE SEQUENCE [LARGE SCALE GENOMIC DNA]</scope>
    <source>
        <strain evidence="1">PB4641</strain>
    </source>
</reference>
<dbReference type="InParanoid" id="E3MZC1"/>
<dbReference type="Proteomes" id="UP000483820">
    <property type="component" value="Chromosome X"/>
</dbReference>
<dbReference type="CTD" id="9801528"/>
<reference evidence="2 4" key="2">
    <citation type="submission" date="2019-12" db="EMBL/GenBank/DDBJ databases">
        <title>Chromosome-level assembly of the Caenorhabditis remanei genome.</title>
        <authorList>
            <person name="Teterina A.A."/>
            <person name="Willis J.H."/>
            <person name="Phillips P.C."/>
        </authorList>
    </citation>
    <scope>NUCLEOTIDE SEQUENCE [LARGE SCALE GENOMIC DNA]</scope>
    <source>
        <strain evidence="2 4">PX506</strain>
        <tissue evidence="2">Whole organism</tissue>
    </source>
</reference>
<name>E3MZC1_CAERE</name>
<keyword evidence="3" id="KW-1185">Reference proteome</keyword>
<evidence type="ECO:0000313" key="1">
    <source>
        <dbReference type="EMBL" id="EFP12898.1"/>
    </source>
</evidence>
<dbReference type="KEGG" id="crq:GCK72_025161"/>
<dbReference type="RefSeq" id="XP_003098485.1">
    <property type="nucleotide sequence ID" value="XM_003098437.1"/>
</dbReference>
<dbReference type="AlphaFoldDB" id="E3MZC1"/>